<dbReference type="PANTHER" id="PTHR42663">
    <property type="entry name" value="HYDROLASE C777.06C-RELATED-RELATED"/>
    <property type="match status" value="1"/>
</dbReference>
<dbReference type="Proteomes" id="UP000033562">
    <property type="component" value="Unassembled WGS sequence"/>
</dbReference>
<evidence type="ECO:0000259" key="1">
    <source>
        <dbReference type="SMART" id="SM00849"/>
    </source>
</evidence>
<dbReference type="Pfam" id="PF12706">
    <property type="entry name" value="Lactamase_B_2"/>
    <property type="match status" value="1"/>
</dbReference>
<gene>
    <name evidence="2" type="ORF">NLO413_0930</name>
</gene>
<accession>A0A0F3NPA3</accession>
<dbReference type="RefSeq" id="WP_045809222.1">
    <property type="nucleotide sequence ID" value="NZ_LANX01000001.1"/>
</dbReference>
<evidence type="ECO:0000313" key="3">
    <source>
        <dbReference type="Proteomes" id="UP000033562"/>
    </source>
</evidence>
<dbReference type="PATRIC" id="fig|1359163.3.peg.902"/>
<dbReference type="OrthoDB" id="9781189at2"/>
<protein>
    <submittedName>
        <fullName evidence="2">Metallo-beta-lactamase superfamily protein</fullName>
    </submittedName>
</protein>
<dbReference type="CDD" id="cd16279">
    <property type="entry name" value="metallo-hydrolase-like_MBL-fold"/>
    <property type="match status" value="1"/>
</dbReference>
<name>A0A0F3NPA3_9RICK</name>
<reference evidence="2 3" key="1">
    <citation type="submission" date="2015-02" db="EMBL/GenBank/DDBJ databases">
        <title>Genome Sequencing of Rickettsiales.</title>
        <authorList>
            <person name="Daugherty S.C."/>
            <person name="Su Q."/>
            <person name="Abolude K."/>
            <person name="Beier-Sexton M."/>
            <person name="Carlyon J.A."/>
            <person name="Carter R."/>
            <person name="Day N.P."/>
            <person name="Dumler S.J."/>
            <person name="Dyachenko V."/>
            <person name="Godinez A."/>
            <person name="Kurtti T.J."/>
            <person name="Lichay M."/>
            <person name="Mullins K.E."/>
            <person name="Ott S."/>
            <person name="Pappas-Brown V."/>
            <person name="Paris D.H."/>
            <person name="Patel P."/>
            <person name="Richards A.L."/>
            <person name="Sadzewicz L."/>
            <person name="Sears K."/>
            <person name="Seidman D."/>
            <person name="Sengamalay N."/>
            <person name="Stenos J."/>
            <person name="Tallon L.J."/>
            <person name="Vincent G."/>
            <person name="Fraser C.M."/>
            <person name="Munderloh U."/>
            <person name="Dunning-Hotopp J.C."/>
        </authorList>
    </citation>
    <scope>NUCLEOTIDE SEQUENCE [LARGE SCALE GENOMIC DNA]</scope>
    <source>
        <strain evidence="2 3">RAC413</strain>
    </source>
</reference>
<dbReference type="SMART" id="SM00849">
    <property type="entry name" value="Lactamase_B"/>
    <property type="match status" value="1"/>
</dbReference>
<sequence>MKITILGCGSSVGVPSIGCICQVCQSEVQYNKRTRASALIEYEGLNFLIDSSPDLRMQALNNKVDFVDAVLFTHCHSDHCAGIGEIQAFAPKNESKCIPIYSDFNTLCMLLSSYAYLFIPSRSSNPWKKCYYLTVNVVYPYEVFYIGKCKIISLKQVHGDVETNGFVFNDKIAYCTDVKFFPKKSFELLKNIEILVLGCLRYNETYAHAHVDLCIEWIKDLKPKIVVLTHMSHDIDYKDVKEYVDKHVGGDSKVIIAYDGLKLSLAC</sequence>
<dbReference type="Gene3D" id="3.60.15.10">
    <property type="entry name" value="Ribonuclease Z/Hydroxyacylglutathione hydrolase-like"/>
    <property type="match status" value="1"/>
</dbReference>
<comment type="caution">
    <text evidence="2">The sequence shown here is derived from an EMBL/GenBank/DDBJ whole genome shotgun (WGS) entry which is preliminary data.</text>
</comment>
<dbReference type="SUPFAM" id="SSF56281">
    <property type="entry name" value="Metallo-hydrolase/oxidoreductase"/>
    <property type="match status" value="1"/>
</dbReference>
<evidence type="ECO:0000313" key="2">
    <source>
        <dbReference type="EMBL" id="KJV69537.1"/>
    </source>
</evidence>
<keyword evidence="3" id="KW-1185">Reference proteome</keyword>
<dbReference type="InterPro" id="IPR036866">
    <property type="entry name" value="RibonucZ/Hydroxyglut_hydro"/>
</dbReference>
<dbReference type="AlphaFoldDB" id="A0A0F3NPA3"/>
<dbReference type="PANTHER" id="PTHR42663:SF6">
    <property type="entry name" value="HYDROLASE C777.06C-RELATED"/>
    <property type="match status" value="1"/>
</dbReference>
<organism evidence="2 3">
    <name type="scientific">Candidatus Neoehrlichia procyonis str. RAC413</name>
    <dbReference type="NCBI Taxonomy" id="1359163"/>
    <lineage>
        <taxon>Bacteria</taxon>
        <taxon>Pseudomonadati</taxon>
        <taxon>Pseudomonadota</taxon>
        <taxon>Alphaproteobacteria</taxon>
        <taxon>Rickettsiales</taxon>
        <taxon>Anaplasmataceae</taxon>
        <taxon>Candidatus Neoehrlichia</taxon>
    </lineage>
</organism>
<dbReference type="InterPro" id="IPR001279">
    <property type="entry name" value="Metallo-B-lactamas"/>
</dbReference>
<dbReference type="EMBL" id="LANX01000001">
    <property type="protein sequence ID" value="KJV69537.1"/>
    <property type="molecule type" value="Genomic_DNA"/>
</dbReference>
<dbReference type="STRING" id="1359163.NLO413_0930"/>
<proteinExistence type="predicted"/>
<feature type="domain" description="Metallo-beta-lactamase" evidence="1">
    <location>
        <begin position="34"/>
        <end position="230"/>
    </location>
</feature>